<name>A0AC61PKV9_9FIRM</name>
<sequence>MKRITVLLLLILCLPCLAAADTEYCTISQVRKQAETLADGTIEIETLKGRYTVSLEIPDVEQIPVITIALPKPDQAPPVPEGGSIEERRPGNAGYMTGWSVQLKKEQVAGTPIRGTMRISQYGLDAQADGSPLTMAEAIAFADQALNPKDSSPAFRMHRAWANSRRYREKGRKPSVDQPVDSTGYYSLEYEQVFHGIPCYGHISDYFAWFSDYDRQGILPHGQCTFHIFSPDCYWYNLDMSNESGVLAEDIPLCPLSAVIEALKQSCGSGINLEPIKPTRLRLVYLSLNDPENRKGDPVLLPYWVLEDDDDPESAAHMAALVNAQTGLLIDTDAPKDKGQRSDAVWITWDDV</sequence>
<comment type="caution">
    <text evidence="1">The sequence shown here is derived from an EMBL/GenBank/DDBJ whole genome shotgun (WGS) entry which is preliminary data.</text>
</comment>
<protein>
    <submittedName>
        <fullName evidence="1">Uncharacterized protein</fullName>
    </submittedName>
</protein>
<evidence type="ECO:0000313" key="2">
    <source>
        <dbReference type="Proteomes" id="UP000192328"/>
    </source>
</evidence>
<reference evidence="1" key="1">
    <citation type="submission" date="2017-04" db="EMBL/GenBank/DDBJ databases">
        <authorList>
            <person name="Varghese N."/>
            <person name="Submissions S."/>
        </authorList>
    </citation>
    <scope>NUCLEOTIDE SEQUENCE</scope>
    <source>
        <strain evidence="1">WTE2008</strain>
    </source>
</reference>
<dbReference type="EMBL" id="FWXZ01000002">
    <property type="protein sequence ID" value="SMC57641.1"/>
    <property type="molecule type" value="Genomic_DNA"/>
</dbReference>
<gene>
    <name evidence="1" type="ORF">SAMN06297397_1459</name>
</gene>
<dbReference type="Proteomes" id="UP000192328">
    <property type="component" value="Unassembled WGS sequence"/>
</dbReference>
<proteinExistence type="predicted"/>
<keyword evidence="2" id="KW-1185">Reference proteome</keyword>
<accession>A0AC61PKV9</accession>
<evidence type="ECO:0000313" key="1">
    <source>
        <dbReference type="EMBL" id="SMC57641.1"/>
    </source>
</evidence>
<organism evidence="1 2">
    <name type="scientific">Aristaeella lactis</name>
    <dbReference type="NCBI Taxonomy" id="3046383"/>
    <lineage>
        <taxon>Bacteria</taxon>
        <taxon>Bacillati</taxon>
        <taxon>Bacillota</taxon>
        <taxon>Clostridia</taxon>
        <taxon>Eubacteriales</taxon>
        <taxon>Aristaeellaceae</taxon>
        <taxon>Aristaeella</taxon>
    </lineage>
</organism>